<reference evidence="2 3" key="1">
    <citation type="journal article" date="2019" name="Nat. Ecol. Evol.">
        <title>Megaphylogeny resolves global patterns of mushroom evolution.</title>
        <authorList>
            <person name="Varga T."/>
            <person name="Krizsan K."/>
            <person name="Foldi C."/>
            <person name="Dima B."/>
            <person name="Sanchez-Garcia M."/>
            <person name="Sanchez-Ramirez S."/>
            <person name="Szollosi G.J."/>
            <person name="Szarkandi J.G."/>
            <person name="Papp V."/>
            <person name="Albert L."/>
            <person name="Andreopoulos W."/>
            <person name="Angelini C."/>
            <person name="Antonin V."/>
            <person name="Barry K.W."/>
            <person name="Bougher N.L."/>
            <person name="Buchanan P."/>
            <person name="Buyck B."/>
            <person name="Bense V."/>
            <person name="Catcheside P."/>
            <person name="Chovatia M."/>
            <person name="Cooper J."/>
            <person name="Damon W."/>
            <person name="Desjardin D."/>
            <person name="Finy P."/>
            <person name="Geml J."/>
            <person name="Haridas S."/>
            <person name="Hughes K."/>
            <person name="Justo A."/>
            <person name="Karasinski D."/>
            <person name="Kautmanova I."/>
            <person name="Kiss B."/>
            <person name="Kocsube S."/>
            <person name="Kotiranta H."/>
            <person name="LaButti K.M."/>
            <person name="Lechner B.E."/>
            <person name="Liimatainen K."/>
            <person name="Lipzen A."/>
            <person name="Lukacs Z."/>
            <person name="Mihaltcheva S."/>
            <person name="Morgado L.N."/>
            <person name="Niskanen T."/>
            <person name="Noordeloos M.E."/>
            <person name="Ohm R.A."/>
            <person name="Ortiz-Santana B."/>
            <person name="Ovrebo C."/>
            <person name="Racz N."/>
            <person name="Riley R."/>
            <person name="Savchenko A."/>
            <person name="Shiryaev A."/>
            <person name="Soop K."/>
            <person name="Spirin V."/>
            <person name="Szebenyi C."/>
            <person name="Tomsovsky M."/>
            <person name="Tulloss R.E."/>
            <person name="Uehling J."/>
            <person name="Grigoriev I.V."/>
            <person name="Vagvolgyi C."/>
            <person name="Papp T."/>
            <person name="Martin F.M."/>
            <person name="Miettinen O."/>
            <person name="Hibbett D.S."/>
            <person name="Nagy L.G."/>
        </authorList>
    </citation>
    <scope>NUCLEOTIDE SEQUENCE [LARGE SCALE GENOMIC DNA]</scope>
    <source>
        <strain evidence="2 3">CBS 121175</strain>
    </source>
</reference>
<dbReference type="Proteomes" id="UP000307440">
    <property type="component" value="Unassembled WGS sequence"/>
</dbReference>
<evidence type="ECO:0000256" key="1">
    <source>
        <dbReference type="SAM" id="Phobius"/>
    </source>
</evidence>
<dbReference type="EMBL" id="ML210335">
    <property type="protein sequence ID" value="TFK19551.1"/>
    <property type="molecule type" value="Genomic_DNA"/>
</dbReference>
<accession>A0A5C3KHA1</accession>
<name>A0A5C3KHA1_COPMA</name>
<sequence>MPPPPFSPPLHLGDLELEENTASNSHDLRDYRHAERPELGYSELGGSVNGRSPSARQRRRPPLVWKWASAGVAWVRSWVLRDSGYRYTLVGDSGLRSSSIPRRADETWIHSLSSYAVSSLSTAEGYFVGSGTRSGLSVRQFIWLLVLLVTGALPLLLGAILWYGGIPRPYGDIKTYERGLGQHLWSMTPQSARFADEGSEGYVRFPDHLWGHGLNNVLEEMLVTALIAHKSNRSYVFEDYKWSDLPIPYTVYDFALRPTRIPLNAFVGGFIGGANVSASMFNGIPVHLSVSSEYYQRVCPPTLGPEDRVVLHAHHAPDSFANASQLVEWWAHRTKTYGAGKRCVEIQEHRQKVVGWEFFGSPVQIRSVVPLLIDSPVLKYWDWSTLVHNGVERRIRKLGLSSSSTSTSSISTTPTLPANSTTTTIPGLLAIHLRMGDYKRHCRRLVEWRSGFMGFALTGEVPAKDVFNVSGAVAGLPSPDAVEAYYMKRCLPSVQEVVERAGEVKKDWEATHAKDPSLGSTPLAKVLILSNGWTSDVERLQDSLRVNGWEVVDRKEDKEESRNSLVDSRLDWEERDVGDAIDMGLAQRADVFLGNGFSTFSGNIILLRLADGVDGWANRLF</sequence>
<organism evidence="2 3">
    <name type="scientific">Coprinopsis marcescibilis</name>
    <name type="common">Agaric fungus</name>
    <name type="synonym">Psathyrella marcescibilis</name>
    <dbReference type="NCBI Taxonomy" id="230819"/>
    <lineage>
        <taxon>Eukaryota</taxon>
        <taxon>Fungi</taxon>
        <taxon>Dikarya</taxon>
        <taxon>Basidiomycota</taxon>
        <taxon>Agaricomycotina</taxon>
        <taxon>Agaricomycetes</taxon>
        <taxon>Agaricomycetidae</taxon>
        <taxon>Agaricales</taxon>
        <taxon>Agaricineae</taxon>
        <taxon>Psathyrellaceae</taxon>
        <taxon>Coprinopsis</taxon>
    </lineage>
</organism>
<proteinExistence type="predicted"/>
<keyword evidence="3" id="KW-1185">Reference proteome</keyword>
<evidence type="ECO:0000313" key="3">
    <source>
        <dbReference type="Proteomes" id="UP000307440"/>
    </source>
</evidence>
<dbReference type="OrthoDB" id="2559662at2759"/>
<dbReference type="STRING" id="230819.A0A5C3KHA1"/>
<protein>
    <recommendedName>
        <fullName evidence="4">O-fucosyltransferase family protein</fullName>
    </recommendedName>
</protein>
<keyword evidence="1" id="KW-1133">Transmembrane helix</keyword>
<keyword evidence="1" id="KW-0472">Membrane</keyword>
<dbReference type="Gene3D" id="3.40.50.11350">
    <property type="match status" value="1"/>
</dbReference>
<keyword evidence="1" id="KW-0812">Transmembrane</keyword>
<dbReference type="AlphaFoldDB" id="A0A5C3KHA1"/>
<evidence type="ECO:0000313" key="2">
    <source>
        <dbReference type="EMBL" id="TFK19551.1"/>
    </source>
</evidence>
<evidence type="ECO:0008006" key="4">
    <source>
        <dbReference type="Google" id="ProtNLM"/>
    </source>
</evidence>
<feature type="transmembrane region" description="Helical" evidence="1">
    <location>
        <begin position="141"/>
        <end position="164"/>
    </location>
</feature>
<gene>
    <name evidence="2" type="ORF">FA15DRAFT_674319</name>
</gene>
<dbReference type="CDD" id="cd11296">
    <property type="entry name" value="O-FucT_like"/>
    <property type="match status" value="1"/>
</dbReference>